<dbReference type="EMBL" id="CAEZSR010000007">
    <property type="protein sequence ID" value="CAB4541887.1"/>
    <property type="molecule type" value="Genomic_DNA"/>
</dbReference>
<sequence length="59" mass="6517">MCVFIRYMVPSMNFSERLDMLGGMYQGAPPEIFEMFRAAAEACLPADEYRAVATAAGFA</sequence>
<accession>A0A6J6BT87</accession>
<proteinExistence type="predicted"/>
<evidence type="ECO:0000313" key="1">
    <source>
        <dbReference type="EMBL" id="CAB4541887.1"/>
    </source>
</evidence>
<organism evidence="1">
    <name type="scientific">freshwater metagenome</name>
    <dbReference type="NCBI Taxonomy" id="449393"/>
    <lineage>
        <taxon>unclassified sequences</taxon>
        <taxon>metagenomes</taxon>
        <taxon>ecological metagenomes</taxon>
    </lineage>
</organism>
<reference evidence="1" key="1">
    <citation type="submission" date="2020-05" db="EMBL/GenBank/DDBJ databases">
        <authorList>
            <person name="Chiriac C."/>
            <person name="Salcher M."/>
            <person name="Ghai R."/>
            <person name="Kavagutti S V."/>
        </authorList>
    </citation>
    <scope>NUCLEOTIDE SEQUENCE</scope>
</reference>
<name>A0A6J6BT87_9ZZZZ</name>
<gene>
    <name evidence="1" type="ORF">UFOPK1493_00365</name>
</gene>
<dbReference type="AlphaFoldDB" id="A0A6J6BT87"/>
<protein>
    <submittedName>
        <fullName evidence="1">Unannotated protein</fullName>
    </submittedName>
</protein>